<dbReference type="PANTHER" id="PTHR46777:SF5">
    <property type="entry name" value="WUSCHEL-RELATED HOMEOBOX 13"/>
    <property type="match status" value="1"/>
</dbReference>
<organism evidence="6 7">
    <name type="scientific">Zingiber officinale</name>
    <name type="common">Ginger</name>
    <name type="synonym">Amomum zingiber</name>
    <dbReference type="NCBI Taxonomy" id="94328"/>
    <lineage>
        <taxon>Eukaryota</taxon>
        <taxon>Viridiplantae</taxon>
        <taxon>Streptophyta</taxon>
        <taxon>Embryophyta</taxon>
        <taxon>Tracheophyta</taxon>
        <taxon>Spermatophyta</taxon>
        <taxon>Magnoliopsida</taxon>
        <taxon>Liliopsida</taxon>
        <taxon>Zingiberales</taxon>
        <taxon>Zingiberaceae</taxon>
        <taxon>Zingiber</taxon>
    </lineage>
</organism>
<evidence type="ECO:0000256" key="3">
    <source>
        <dbReference type="RuleBase" id="RU000682"/>
    </source>
</evidence>
<feature type="region of interest" description="Disordered" evidence="4">
    <location>
        <begin position="1"/>
        <end position="23"/>
    </location>
</feature>
<keyword evidence="2 3" id="KW-0238">DNA-binding</keyword>
<dbReference type="Pfam" id="PF00046">
    <property type="entry name" value="Homeodomain"/>
    <property type="match status" value="1"/>
</dbReference>
<dbReference type="InterPro" id="IPR044559">
    <property type="entry name" value="WOX13-like"/>
</dbReference>
<dbReference type="EMBL" id="JACMSC010000006">
    <property type="protein sequence ID" value="KAG6517534.1"/>
    <property type="molecule type" value="Genomic_DNA"/>
</dbReference>
<dbReference type="PANTHER" id="PTHR46777">
    <property type="entry name" value="WUSCHEL-RELATED HOMEOBOX 13"/>
    <property type="match status" value="1"/>
</dbReference>
<protein>
    <recommendedName>
        <fullName evidence="5">Homeobox domain-containing protein</fullName>
    </recommendedName>
</protein>
<keyword evidence="7" id="KW-1185">Reference proteome</keyword>
<feature type="compositionally biased region" description="Acidic residues" evidence="4">
    <location>
        <begin position="166"/>
        <end position="175"/>
    </location>
</feature>
<feature type="compositionally biased region" description="Basic and acidic residues" evidence="4">
    <location>
        <begin position="9"/>
        <end position="22"/>
    </location>
</feature>
<dbReference type="PROSITE" id="PS50071">
    <property type="entry name" value="HOMEOBOX_2"/>
    <property type="match status" value="1"/>
</dbReference>
<dbReference type="InterPro" id="IPR001356">
    <property type="entry name" value="HD"/>
</dbReference>
<gene>
    <name evidence="6" type="ORF">ZIOFF_020926</name>
</gene>
<dbReference type="GO" id="GO:0003677">
    <property type="term" value="F:DNA binding"/>
    <property type="evidence" value="ECO:0007669"/>
    <property type="project" value="UniProtKB-UniRule"/>
</dbReference>
<feature type="region of interest" description="Disordered" evidence="4">
    <location>
        <begin position="155"/>
        <end position="188"/>
    </location>
</feature>
<dbReference type="SMART" id="SM00389">
    <property type="entry name" value="HOX"/>
    <property type="match status" value="1"/>
</dbReference>
<feature type="DNA-binding region" description="Homeobox" evidence="2">
    <location>
        <begin position="92"/>
        <end position="156"/>
    </location>
</feature>
<evidence type="ECO:0000256" key="4">
    <source>
        <dbReference type="SAM" id="MobiDB-lite"/>
    </source>
</evidence>
<reference evidence="6 7" key="1">
    <citation type="submission" date="2020-08" db="EMBL/GenBank/DDBJ databases">
        <title>Plant Genome Project.</title>
        <authorList>
            <person name="Zhang R.-G."/>
        </authorList>
    </citation>
    <scope>NUCLEOTIDE SEQUENCE [LARGE SCALE GENOMIC DNA]</scope>
    <source>
        <tissue evidence="6">Rhizome</tissue>
    </source>
</reference>
<keyword evidence="2 3" id="KW-0539">Nucleus</keyword>
<proteinExistence type="predicted"/>
<feature type="domain" description="Homeobox" evidence="5">
    <location>
        <begin position="90"/>
        <end position="155"/>
    </location>
</feature>
<keyword evidence="2 3" id="KW-0371">Homeobox</keyword>
<evidence type="ECO:0000313" key="6">
    <source>
        <dbReference type="EMBL" id="KAG6517534.1"/>
    </source>
</evidence>
<dbReference type="GO" id="GO:0005634">
    <property type="term" value="C:nucleus"/>
    <property type="evidence" value="ECO:0007669"/>
    <property type="project" value="UniProtKB-SubCell"/>
</dbReference>
<name>A0A8J5LLN8_ZINOF</name>
<dbReference type="Proteomes" id="UP000734854">
    <property type="component" value="Unassembled WGS sequence"/>
</dbReference>
<accession>A0A8J5LLN8</accession>
<dbReference type="CDD" id="cd00086">
    <property type="entry name" value="homeodomain"/>
    <property type="match status" value="1"/>
</dbReference>
<evidence type="ECO:0000256" key="2">
    <source>
        <dbReference type="PROSITE-ProRule" id="PRU00108"/>
    </source>
</evidence>
<dbReference type="GO" id="GO:0003700">
    <property type="term" value="F:DNA-binding transcription factor activity"/>
    <property type="evidence" value="ECO:0007669"/>
    <property type="project" value="InterPro"/>
</dbReference>
<dbReference type="AlphaFoldDB" id="A0A8J5LLN8"/>
<sequence>MASYSSGGGERDDDAREGRGGEEMGDGVLFVKVMTDEQMEILRRQIAAYATICEQLVEMHKAITAHRDSLAGMHLGGLYGDPLMASSAQRIAARQRWTPTTMQLQILEAMFNEGNGTPTKQKIKQITSELSQHGQISESNVYNWFQNRRARSKKKQTVSLTCNTESEVEADEDSPDEKKPRHSYHHESMPLSIDNSRYVRQLDDEVHSLAPQPNQTLGAYGSNDGLKSSGTLEHLTYENILSMPRLEQLMDKFDSPTRFSPYNSGENYDILD</sequence>
<evidence type="ECO:0000259" key="5">
    <source>
        <dbReference type="PROSITE" id="PS50071"/>
    </source>
</evidence>
<evidence type="ECO:0000313" key="7">
    <source>
        <dbReference type="Proteomes" id="UP000734854"/>
    </source>
</evidence>
<comment type="subcellular location">
    <subcellularLocation>
        <location evidence="1 2 3">Nucleus</location>
    </subcellularLocation>
</comment>
<comment type="caution">
    <text evidence="6">The sequence shown here is derived from an EMBL/GenBank/DDBJ whole genome shotgun (WGS) entry which is preliminary data.</text>
</comment>
<dbReference type="OrthoDB" id="6159439at2759"/>
<evidence type="ECO:0000256" key="1">
    <source>
        <dbReference type="ARBA" id="ARBA00004123"/>
    </source>
</evidence>